<dbReference type="AlphaFoldDB" id="A0A0E9UHS4"/>
<reference evidence="1" key="2">
    <citation type="journal article" date="2015" name="Fish Shellfish Immunol.">
        <title>Early steps in the European eel (Anguilla anguilla)-Vibrio vulnificus interaction in the gills: Role of the RtxA13 toxin.</title>
        <authorList>
            <person name="Callol A."/>
            <person name="Pajuelo D."/>
            <person name="Ebbesson L."/>
            <person name="Teles M."/>
            <person name="MacKenzie S."/>
            <person name="Amaro C."/>
        </authorList>
    </citation>
    <scope>NUCLEOTIDE SEQUENCE</scope>
</reference>
<reference evidence="1" key="1">
    <citation type="submission" date="2014-11" db="EMBL/GenBank/DDBJ databases">
        <authorList>
            <person name="Amaro Gonzalez C."/>
        </authorList>
    </citation>
    <scope>NUCLEOTIDE SEQUENCE</scope>
</reference>
<organism evidence="1">
    <name type="scientific">Anguilla anguilla</name>
    <name type="common">European freshwater eel</name>
    <name type="synonym">Muraena anguilla</name>
    <dbReference type="NCBI Taxonomy" id="7936"/>
    <lineage>
        <taxon>Eukaryota</taxon>
        <taxon>Metazoa</taxon>
        <taxon>Chordata</taxon>
        <taxon>Craniata</taxon>
        <taxon>Vertebrata</taxon>
        <taxon>Euteleostomi</taxon>
        <taxon>Actinopterygii</taxon>
        <taxon>Neopterygii</taxon>
        <taxon>Teleostei</taxon>
        <taxon>Anguilliformes</taxon>
        <taxon>Anguillidae</taxon>
        <taxon>Anguilla</taxon>
    </lineage>
</organism>
<protein>
    <submittedName>
        <fullName evidence="1">Uncharacterized protein</fullName>
    </submittedName>
</protein>
<dbReference type="EMBL" id="GBXM01043787">
    <property type="protein sequence ID" value="JAH64790.1"/>
    <property type="molecule type" value="Transcribed_RNA"/>
</dbReference>
<accession>A0A0E9UHS4</accession>
<sequence>MFSFYLIYFTVRKSLTVTCKRKDPHLMSNIMDKQGYHSEHRKYLFLYTII</sequence>
<name>A0A0E9UHS4_ANGAN</name>
<evidence type="ECO:0000313" key="1">
    <source>
        <dbReference type="EMBL" id="JAH64790.1"/>
    </source>
</evidence>
<proteinExistence type="predicted"/>